<sequence>MKLYNYFRSSSSYRVRIACNLKGLQYEYLPIHLNRNGGEQFSEEFLSLNPQALVPVLDDGESRVSQSLAILEYLEETHPQTPLLPYASKDRAAVRELSQYIACEMHPLNNLRVLKFLTGTLGLDETQKQTWITHWLRTGLTALERQLSTSPTRGAFCFSDRPTIADCCFVPQAFNARRFGVDIAEYPTLATIERNCEALDAFRDAHPSRQPDTE</sequence>
<dbReference type="GO" id="GO:0006559">
    <property type="term" value="P:L-phenylalanine catabolic process"/>
    <property type="evidence" value="ECO:0007669"/>
    <property type="project" value="TreeGrafter"/>
</dbReference>
<evidence type="ECO:0000256" key="1">
    <source>
        <dbReference type="ARBA" id="ARBA00010007"/>
    </source>
</evidence>
<keyword evidence="4" id="KW-0413">Isomerase</keyword>
<dbReference type="CDD" id="cd03042">
    <property type="entry name" value="GST_N_Zeta"/>
    <property type="match status" value="1"/>
</dbReference>
<dbReference type="GO" id="GO:0016034">
    <property type="term" value="F:maleylacetoacetate isomerase activity"/>
    <property type="evidence" value="ECO:0007669"/>
    <property type="project" value="TreeGrafter"/>
</dbReference>
<dbReference type="InterPro" id="IPR034330">
    <property type="entry name" value="GST_Zeta_C"/>
</dbReference>
<dbReference type="Pfam" id="PF02798">
    <property type="entry name" value="GST_N"/>
    <property type="match status" value="1"/>
</dbReference>
<dbReference type="STRING" id="1804984.AYM40_21505"/>
<keyword evidence="5" id="KW-1185">Reference proteome</keyword>
<dbReference type="Gene3D" id="3.40.30.10">
    <property type="entry name" value="Glutaredoxin"/>
    <property type="match status" value="1"/>
</dbReference>
<evidence type="ECO:0000313" key="4">
    <source>
        <dbReference type="EMBL" id="ANB75009.1"/>
    </source>
</evidence>
<dbReference type="Proteomes" id="UP000076852">
    <property type="component" value="Chromosome 2"/>
</dbReference>
<dbReference type="AlphaFoldDB" id="A0A160FQ75"/>
<feature type="domain" description="GST N-terminal" evidence="2">
    <location>
        <begin position="1"/>
        <end position="82"/>
    </location>
</feature>
<dbReference type="PANTHER" id="PTHR42673:SF21">
    <property type="entry name" value="GLUTATHIONE S-TRANSFERASE YFCF"/>
    <property type="match status" value="1"/>
</dbReference>
<gene>
    <name evidence="4" type="ORF">AYM40_21505</name>
</gene>
<dbReference type="SUPFAM" id="SSF47616">
    <property type="entry name" value="GST C-terminal domain-like"/>
    <property type="match status" value="1"/>
</dbReference>
<accession>A0A160FQ75</accession>
<evidence type="ECO:0000259" key="3">
    <source>
        <dbReference type="PROSITE" id="PS50405"/>
    </source>
</evidence>
<dbReference type="PROSITE" id="PS50405">
    <property type="entry name" value="GST_CTER"/>
    <property type="match status" value="1"/>
</dbReference>
<dbReference type="PROSITE" id="PS50404">
    <property type="entry name" value="GST_NTER"/>
    <property type="match status" value="1"/>
</dbReference>
<dbReference type="SFLD" id="SFLDG00358">
    <property type="entry name" value="Main_(cytGST)"/>
    <property type="match status" value="1"/>
</dbReference>
<evidence type="ECO:0000259" key="2">
    <source>
        <dbReference type="PROSITE" id="PS50404"/>
    </source>
</evidence>
<dbReference type="GO" id="GO:0005737">
    <property type="term" value="C:cytoplasm"/>
    <property type="evidence" value="ECO:0007669"/>
    <property type="project" value="InterPro"/>
</dbReference>
<proteinExistence type="inferred from homology"/>
<protein>
    <submittedName>
        <fullName evidence="4">Maleylacetoacetate isomerase</fullName>
    </submittedName>
</protein>
<dbReference type="InterPro" id="IPR004045">
    <property type="entry name" value="Glutathione_S-Trfase_N"/>
</dbReference>
<dbReference type="InterPro" id="IPR034333">
    <property type="entry name" value="GST_Zeta_N"/>
</dbReference>
<dbReference type="FunFam" id="1.20.1050.10:FF:000010">
    <property type="entry name" value="Maleylacetoacetate isomerase isoform 1"/>
    <property type="match status" value="1"/>
</dbReference>
<dbReference type="OrthoDB" id="509852at2"/>
<reference evidence="4 5" key="1">
    <citation type="journal article" date="2016" name="Gene">
        <title>PacBio SMRT assembly of a complex multi-replicon genome reveals chlorocatechol degradative operon in a region of genome plasticity.</title>
        <authorList>
            <person name="Ricker N."/>
            <person name="Shen S.Y."/>
            <person name="Goordial J."/>
            <person name="Jin S."/>
            <person name="Fulthorpe R.R."/>
        </authorList>
    </citation>
    <scope>NUCLEOTIDE SEQUENCE [LARGE SCALE GENOMIC DNA]</scope>
    <source>
        <strain evidence="4 5">OLGA172</strain>
    </source>
</reference>
<organism evidence="4 5">
    <name type="scientific">Paraburkholderia phytofirmans OLGA172</name>
    <dbReference type="NCBI Taxonomy" id="1417228"/>
    <lineage>
        <taxon>Bacteria</taxon>
        <taxon>Pseudomonadati</taxon>
        <taxon>Pseudomonadota</taxon>
        <taxon>Betaproteobacteria</taxon>
        <taxon>Burkholderiales</taxon>
        <taxon>Burkholderiaceae</taxon>
        <taxon>Paraburkholderia</taxon>
    </lineage>
</organism>
<dbReference type="InterPro" id="IPR036282">
    <property type="entry name" value="Glutathione-S-Trfase_C_sf"/>
</dbReference>
<dbReference type="InterPro" id="IPR040079">
    <property type="entry name" value="Glutathione_S-Trfase"/>
</dbReference>
<dbReference type="InterPro" id="IPR010987">
    <property type="entry name" value="Glutathione-S-Trfase_C-like"/>
</dbReference>
<comment type="similarity">
    <text evidence="1">Belongs to the GST superfamily. Zeta family.</text>
</comment>
<name>A0A160FQ75_9BURK</name>
<dbReference type="GO" id="GO:0004364">
    <property type="term" value="F:glutathione transferase activity"/>
    <property type="evidence" value="ECO:0007669"/>
    <property type="project" value="TreeGrafter"/>
</dbReference>
<dbReference type="SFLD" id="SFLDS00019">
    <property type="entry name" value="Glutathione_Transferase_(cytos"/>
    <property type="match status" value="1"/>
</dbReference>
<feature type="domain" description="GST C-terminal" evidence="3">
    <location>
        <begin position="87"/>
        <end position="214"/>
    </location>
</feature>
<dbReference type="KEGG" id="buz:AYM40_21505"/>
<dbReference type="Pfam" id="PF13410">
    <property type="entry name" value="GST_C_2"/>
    <property type="match status" value="1"/>
</dbReference>
<evidence type="ECO:0000313" key="5">
    <source>
        <dbReference type="Proteomes" id="UP000076852"/>
    </source>
</evidence>
<dbReference type="RefSeq" id="WP_063498306.1">
    <property type="nucleotide sequence ID" value="NZ_CP014579.1"/>
</dbReference>
<dbReference type="SUPFAM" id="SSF52833">
    <property type="entry name" value="Thioredoxin-like"/>
    <property type="match status" value="1"/>
</dbReference>
<dbReference type="InterPro" id="IPR036249">
    <property type="entry name" value="Thioredoxin-like_sf"/>
</dbReference>
<dbReference type="EMBL" id="CP014579">
    <property type="protein sequence ID" value="ANB75009.1"/>
    <property type="molecule type" value="Genomic_DNA"/>
</dbReference>
<dbReference type="NCBIfam" id="TIGR01262">
    <property type="entry name" value="maiA"/>
    <property type="match status" value="1"/>
</dbReference>
<dbReference type="InterPro" id="IPR005955">
    <property type="entry name" value="GST_Zeta"/>
</dbReference>
<dbReference type="Gene3D" id="1.20.1050.10">
    <property type="match status" value="1"/>
</dbReference>
<dbReference type="GO" id="GO:0006749">
    <property type="term" value="P:glutathione metabolic process"/>
    <property type="evidence" value="ECO:0007669"/>
    <property type="project" value="TreeGrafter"/>
</dbReference>
<dbReference type="CDD" id="cd03191">
    <property type="entry name" value="GST_C_Zeta"/>
    <property type="match status" value="1"/>
</dbReference>
<dbReference type="PANTHER" id="PTHR42673">
    <property type="entry name" value="MALEYLACETOACETATE ISOMERASE"/>
    <property type="match status" value="1"/>
</dbReference>